<evidence type="ECO:0000259" key="1">
    <source>
        <dbReference type="Pfam" id="PF04230"/>
    </source>
</evidence>
<sequence length="371" mass="42874">MKIGIITFWSSKDNYGQLLQLFALQTFLKELGHEPFLIRYGFWKDDLISKLFKEYFLLPWRIPRAIKNKITERKVYKSNIVHERKFADFLSENILYTEQVYSTKELIQNPPAADCYITGSDQVWGALNPNPIFFLQFGSKESKRFSFAASFGDGNSFLKDRYIYKITSYLKGFDMVTVRDYKALEICKKAGINGCVLFPDPTLLIDMSNYNSLLSSNPGTDKYCLVYMLEEEQKTKIDMDDIAAFVKSIGIKMIYVASQGRFDKYIKQYPTIPQFLSYVKNADFVITNSFHGTVFSIMYHRKFAVIPKKGGNNTRVDTLLSQYGLQKHIAKKLPMIIAAYNDIVDWNLVDDINQKKKKETVALLKKVIGEE</sequence>
<dbReference type="RefSeq" id="WP_087425903.1">
    <property type="nucleotide sequence ID" value="NZ_CAMMFP010000012.1"/>
</dbReference>
<evidence type="ECO:0000313" key="2">
    <source>
        <dbReference type="EMBL" id="OUO01451.1"/>
    </source>
</evidence>
<gene>
    <name evidence="2" type="ORF">B5F97_07335</name>
</gene>
<dbReference type="EMBL" id="NFII01000005">
    <property type="protein sequence ID" value="OUO01451.1"/>
    <property type="molecule type" value="Genomic_DNA"/>
</dbReference>
<name>A0A1Y3Z4J6_9BACE</name>
<proteinExistence type="predicted"/>
<dbReference type="Proteomes" id="UP000195386">
    <property type="component" value="Unassembled WGS sequence"/>
</dbReference>
<comment type="caution">
    <text evidence="2">The sequence shown here is derived from an EMBL/GenBank/DDBJ whole genome shotgun (WGS) entry which is preliminary data.</text>
</comment>
<dbReference type="InterPro" id="IPR007345">
    <property type="entry name" value="Polysacch_pyruvyl_Trfase"/>
</dbReference>
<dbReference type="Pfam" id="PF04230">
    <property type="entry name" value="PS_pyruv_trans"/>
    <property type="match status" value="1"/>
</dbReference>
<evidence type="ECO:0000313" key="3">
    <source>
        <dbReference type="Proteomes" id="UP000195386"/>
    </source>
</evidence>
<dbReference type="AlphaFoldDB" id="A0A1Y3Z4J6"/>
<feature type="domain" description="Polysaccharide pyruvyl transferase" evidence="1">
    <location>
        <begin position="14"/>
        <end position="306"/>
    </location>
</feature>
<accession>A0A1Y3Z4J6</accession>
<protein>
    <recommendedName>
        <fullName evidence="1">Polysaccharide pyruvyl transferase domain-containing protein</fullName>
    </recommendedName>
</protein>
<reference evidence="3" key="1">
    <citation type="submission" date="2017-04" db="EMBL/GenBank/DDBJ databases">
        <title>Function of individual gut microbiota members based on whole genome sequencing of pure cultures obtained from chicken caecum.</title>
        <authorList>
            <person name="Medvecky M."/>
            <person name="Cejkova D."/>
            <person name="Polansky O."/>
            <person name="Karasova D."/>
            <person name="Kubasova T."/>
            <person name="Cizek A."/>
            <person name="Rychlik I."/>
        </authorList>
    </citation>
    <scope>NUCLEOTIDE SEQUENCE [LARGE SCALE GENOMIC DNA]</scope>
    <source>
        <strain evidence="3">An43</strain>
    </source>
</reference>
<organism evidence="2 3">
    <name type="scientific">Bacteroides clarus</name>
    <dbReference type="NCBI Taxonomy" id="626929"/>
    <lineage>
        <taxon>Bacteria</taxon>
        <taxon>Pseudomonadati</taxon>
        <taxon>Bacteroidota</taxon>
        <taxon>Bacteroidia</taxon>
        <taxon>Bacteroidales</taxon>
        <taxon>Bacteroidaceae</taxon>
        <taxon>Bacteroides</taxon>
    </lineage>
</organism>